<dbReference type="InterPro" id="IPR002775">
    <property type="entry name" value="DNA/RNA-bd_Alba-like"/>
</dbReference>
<name>A0A832WA46_9EURY</name>
<dbReference type="GO" id="GO:0005694">
    <property type="term" value="C:chromosome"/>
    <property type="evidence" value="ECO:0007669"/>
    <property type="project" value="UniProtKB-SubCell"/>
</dbReference>
<accession>A0A832WA46</accession>
<dbReference type="GO" id="GO:0030261">
    <property type="term" value="P:chromosome condensation"/>
    <property type="evidence" value="ECO:0007669"/>
    <property type="project" value="UniProtKB-KW"/>
</dbReference>
<dbReference type="PIRSF" id="PIRSF028732">
    <property type="entry name" value="Alba"/>
    <property type="match status" value="1"/>
</dbReference>
<evidence type="ECO:0000256" key="4">
    <source>
        <dbReference type="ARBA" id="ARBA00023125"/>
    </source>
</evidence>
<evidence type="ECO:0000256" key="5">
    <source>
        <dbReference type="HAMAP-Rule" id="MF_01122"/>
    </source>
</evidence>
<protein>
    <recommendedName>
        <fullName evidence="5">DNA/RNA-binding protein Alba</fullName>
    </recommendedName>
</protein>
<dbReference type="GO" id="GO:0003723">
    <property type="term" value="F:RNA binding"/>
    <property type="evidence" value="ECO:0007669"/>
    <property type="project" value="InterPro"/>
</dbReference>
<evidence type="ECO:0000259" key="6">
    <source>
        <dbReference type="Pfam" id="PF01918"/>
    </source>
</evidence>
<feature type="domain" description="DNA/RNA-binding protein Alba-like" evidence="6">
    <location>
        <begin position="5"/>
        <end position="67"/>
    </location>
</feature>
<dbReference type="RefSeq" id="WP_011019457.1">
    <property type="nucleotide sequence ID" value="NZ_DUJS01000001.1"/>
</dbReference>
<dbReference type="GO" id="GO:0003690">
    <property type="term" value="F:double-stranded DNA binding"/>
    <property type="evidence" value="ECO:0007669"/>
    <property type="project" value="UniProtKB-UniRule"/>
</dbReference>
<comment type="caution">
    <text evidence="7">The sequence shown here is derived from an EMBL/GenBank/DDBJ whole genome shotgun (WGS) entry which is preliminary data.</text>
</comment>
<evidence type="ECO:0000256" key="3">
    <source>
        <dbReference type="ARBA" id="ARBA00022490"/>
    </source>
</evidence>
<evidence type="ECO:0000313" key="8">
    <source>
        <dbReference type="Proteomes" id="UP000619545"/>
    </source>
</evidence>
<keyword evidence="5" id="KW-0226">DNA condensation</keyword>
<comment type="function">
    <text evidence="5">Binds double-stranded DNA tightly but without sequence specificity. Involved in DNA compaction.</text>
</comment>
<dbReference type="Pfam" id="PF01918">
    <property type="entry name" value="Alba"/>
    <property type="match status" value="1"/>
</dbReference>
<reference evidence="7" key="1">
    <citation type="journal article" date="2020" name="bioRxiv">
        <title>A rank-normalized archaeal taxonomy based on genome phylogeny resolves widespread incomplete and uneven classifications.</title>
        <authorList>
            <person name="Rinke C."/>
            <person name="Chuvochina M."/>
            <person name="Mussig A.J."/>
            <person name="Chaumeil P.-A."/>
            <person name="Waite D.W."/>
            <person name="Whitman W.B."/>
            <person name="Parks D.H."/>
            <person name="Hugenholtz P."/>
        </authorList>
    </citation>
    <scope>NUCLEOTIDE SEQUENCE</scope>
    <source>
        <strain evidence="7">UBA8853</strain>
    </source>
</reference>
<evidence type="ECO:0000256" key="1">
    <source>
        <dbReference type="ARBA" id="ARBA00008018"/>
    </source>
</evidence>
<dbReference type="InterPro" id="IPR013795">
    <property type="entry name" value="DNA/RNA-bd_Alba"/>
</dbReference>
<dbReference type="EMBL" id="DUJS01000001">
    <property type="protein sequence ID" value="HII69723.1"/>
    <property type="molecule type" value="Genomic_DNA"/>
</dbReference>
<comment type="subcellular location">
    <subcellularLocation>
        <location evidence="5">Cytoplasm</location>
    </subcellularLocation>
    <subcellularLocation>
        <location evidence="5">Chromosome</location>
    </subcellularLocation>
</comment>
<dbReference type="NCBIfam" id="TIGR00285">
    <property type="entry name" value="DNA-binding protein Alba"/>
    <property type="match status" value="1"/>
</dbReference>
<dbReference type="AlphaFoldDB" id="A0A832WA46"/>
<dbReference type="NCBIfam" id="NF003088">
    <property type="entry name" value="PRK04015.1"/>
    <property type="match status" value="1"/>
</dbReference>
<comment type="caution">
    <text evidence="5">Lacks conserved residue(s) required for the propagation of feature annotation.</text>
</comment>
<dbReference type="GO" id="GO:0005737">
    <property type="term" value="C:cytoplasm"/>
    <property type="evidence" value="ECO:0007669"/>
    <property type="project" value="UniProtKB-SubCell"/>
</dbReference>
<dbReference type="SMR" id="A0A832WA46"/>
<proteinExistence type="inferred from homology"/>
<dbReference type="OMA" id="KPTTNYI"/>
<sequence length="93" mass="10142">MAEENVIYVGNKPVTNYVLAVMTQFSEGADEVKLVARGRAISRAVDVAEFIRNNVMPEVEVKDIEIGTEEIETEEGDTISVSTIAITLAKPSE</sequence>
<keyword evidence="2 5" id="KW-0158">Chromosome</keyword>
<comment type="similarity">
    <text evidence="1 5">Belongs to the histone-like Alba family.</text>
</comment>
<keyword evidence="3 5" id="KW-0963">Cytoplasm</keyword>
<evidence type="ECO:0000313" key="7">
    <source>
        <dbReference type="EMBL" id="HII69723.1"/>
    </source>
</evidence>
<dbReference type="Gene3D" id="3.30.110.20">
    <property type="entry name" value="Alba-like domain"/>
    <property type="match status" value="1"/>
</dbReference>
<organism evidence="7 8">
    <name type="scientific">Methanopyrus kandleri</name>
    <dbReference type="NCBI Taxonomy" id="2320"/>
    <lineage>
        <taxon>Archaea</taxon>
        <taxon>Methanobacteriati</taxon>
        <taxon>Methanobacteriota</taxon>
        <taxon>Methanomada group</taxon>
        <taxon>Methanopyri</taxon>
        <taxon>Methanopyrales</taxon>
        <taxon>Methanopyraceae</taxon>
        <taxon>Methanopyrus</taxon>
    </lineage>
</organism>
<dbReference type="GeneID" id="1477190"/>
<keyword evidence="4 5" id="KW-0238">DNA-binding</keyword>
<dbReference type="InterPro" id="IPR036882">
    <property type="entry name" value="Alba-like_dom_sf"/>
</dbReference>
<dbReference type="Proteomes" id="UP000619545">
    <property type="component" value="Unassembled WGS sequence"/>
</dbReference>
<dbReference type="HAMAP" id="MF_01122">
    <property type="entry name" value="AlbA"/>
    <property type="match status" value="1"/>
</dbReference>
<evidence type="ECO:0000256" key="2">
    <source>
        <dbReference type="ARBA" id="ARBA00022454"/>
    </source>
</evidence>
<gene>
    <name evidence="5 7" type="primary">albA</name>
    <name evidence="7" type="ORF">HA336_00635</name>
</gene>
<dbReference type="SUPFAM" id="SSF82704">
    <property type="entry name" value="AlbA-like"/>
    <property type="match status" value="1"/>
</dbReference>